<comment type="caution">
    <text evidence="1">The sequence shown here is derived from an EMBL/GenBank/DDBJ whole genome shotgun (WGS) entry which is preliminary data.</text>
</comment>
<evidence type="ECO:0000313" key="1">
    <source>
        <dbReference type="EMBL" id="MBE0367583.1"/>
    </source>
</evidence>
<gene>
    <name evidence="1" type="ORF">PAUR_a0968</name>
</gene>
<reference evidence="1 2" key="1">
    <citation type="submission" date="2015-03" db="EMBL/GenBank/DDBJ databases">
        <title>Genome sequence of Pseudoalteromonas aurantia.</title>
        <authorList>
            <person name="Xie B.-B."/>
            <person name="Rong J.-C."/>
            <person name="Qin Q.-L."/>
            <person name="Zhang Y.-Z."/>
        </authorList>
    </citation>
    <scope>NUCLEOTIDE SEQUENCE [LARGE SCALE GENOMIC DNA]</scope>
    <source>
        <strain evidence="1 2">208</strain>
    </source>
</reference>
<organism evidence="1 2">
    <name type="scientific">Pseudoalteromonas aurantia 208</name>
    <dbReference type="NCBI Taxonomy" id="1314867"/>
    <lineage>
        <taxon>Bacteria</taxon>
        <taxon>Pseudomonadati</taxon>
        <taxon>Pseudomonadota</taxon>
        <taxon>Gammaproteobacteria</taxon>
        <taxon>Alteromonadales</taxon>
        <taxon>Pseudoalteromonadaceae</taxon>
        <taxon>Pseudoalteromonas</taxon>
    </lineage>
</organism>
<accession>A0ABR9E9C5</accession>
<protein>
    <submittedName>
        <fullName evidence="1">Uncharacterized protein</fullName>
    </submittedName>
</protein>
<dbReference type="EMBL" id="AQGV01000012">
    <property type="protein sequence ID" value="MBE0367583.1"/>
    <property type="molecule type" value="Genomic_DNA"/>
</dbReference>
<keyword evidence="2" id="KW-1185">Reference proteome</keyword>
<sequence>MRLGERIKSVLKLVLTELSPHVHSINSMTQFLSYHRSNSQRIFNAQKSTDGHQVLCALPGVKAFEEFIDKSKPYISTVTYEKLSKAHLLYAQAIACHATSHADLKRQLDAMHTKHAPSKSDNRAQVYYAAKSLLGFSVEHVCCSYILSVNQTNPNFLQEVAMISKLGISRTQEAAPFVQFYSHPHPSDFNKPALITHASRIIPNEFSMGIVERYSSSGLYDAYSSYSVSNSGMVFDDIPNNDTTDATFIFNNPDELVNPLTHSSQCTSTSISIKNPAKKLTLLVFVDKKINATSNVKVGCYHGNQKVDEGKLNAADMWTERLPDFPQLQVVSLESPQNYITEHPELAEKIGFLLNYSELDDTHFACYAMEVEFPIWSSTYRIYFEHSE</sequence>
<proteinExistence type="predicted"/>
<dbReference type="Proteomes" id="UP000615755">
    <property type="component" value="Unassembled WGS sequence"/>
</dbReference>
<evidence type="ECO:0000313" key="2">
    <source>
        <dbReference type="Proteomes" id="UP000615755"/>
    </source>
</evidence>
<name>A0ABR9E9C5_9GAMM</name>